<keyword evidence="2" id="KW-1185">Reference proteome</keyword>
<sequence>MRACDPFLLRKGDIIAALEAMNHAVDFMVVEQIFRLNDGFFCFICYLHLETHQSSKYYRPQVKNVQPLRP</sequence>
<protein>
    <submittedName>
        <fullName evidence="1">Uncharacterized protein</fullName>
    </submittedName>
</protein>
<evidence type="ECO:0000313" key="2">
    <source>
        <dbReference type="Proteomes" id="UP000279594"/>
    </source>
</evidence>
<evidence type="ECO:0000313" key="1">
    <source>
        <dbReference type="EMBL" id="AYM78579.1"/>
    </source>
</evidence>
<dbReference type="AlphaFoldDB" id="A0A3G2EGF6"/>
<proteinExistence type="predicted"/>
<reference evidence="1 2" key="1">
    <citation type="submission" date="2018-10" db="EMBL/GenBank/DDBJ databases">
        <title>Effects of UV and annual dynamics of microbial communities in freshwater RAS systems.</title>
        <authorList>
            <person name="Bekkelund A.K."/>
            <person name="Hansen B.R."/>
            <person name="Stokken H."/>
            <person name="Eriksen B.F."/>
            <person name="Kashulin N.A."/>
        </authorList>
    </citation>
    <scope>NUCLEOTIDE SEQUENCE [LARGE SCALE GENOMIC DNA]</scope>
    <source>
        <strain evidence="1 2">BHSEK</strain>
    </source>
</reference>
<organism evidence="1 2">
    <name type="scientific">Janthinobacterium agaricidamnosum</name>
    <dbReference type="NCBI Taxonomy" id="55508"/>
    <lineage>
        <taxon>Bacteria</taxon>
        <taxon>Pseudomonadati</taxon>
        <taxon>Pseudomonadota</taxon>
        <taxon>Betaproteobacteria</taxon>
        <taxon>Burkholderiales</taxon>
        <taxon>Oxalobacteraceae</taxon>
        <taxon>Janthinobacterium</taxon>
    </lineage>
</organism>
<dbReference type="Proteomes" id="UP000279594">
    <property type="component" value="Chromosome"/>
</dbReference>
<dbReference type="EMBL" id="CP033019">
    <property type="protein sequence ID" value="AYM78579.1"/>
    <property type="molecule type" value="Genomic_DNA"/>
</dbReference>
<accession>A0A3G2EGF6</accession>
<gene>
    <name evidence="1" type="ORF">D9M09_24340</name>
</gene>
<name>A0A3G2EGF6_9BURK</name>